<dbReference type="RefSeq" id="WP_041893979.1">
    <property type="nucleotide sequence ID" value="NZ_CP010086.2"/>
</dbReference>
<dbReference type="EMBL" id="CP010086">
    <property type="protein sequence ID" value="AJG97236.1"/>
    <property type="molecule type" value="Genomic_DNA"/>
</dbReference>
<protein>
    <recommendedName>
        <fullName evidence="3">DUF3284 domain-containing protein</fullName>
    </recommendedName>
</protein>
<evidence type="ECO:0000313" key="2">
    <source>
        <dbReference type="Proteomes" id="UP000031866"/>
    </source>
</evidence>
<evidence type="ECO:0000313" key="1">
    <source>
        <dbReference type="EMBL" id="AJG97236.1"/>
    </source>
</evidence>
<proteinExistence type="predicted"/>
<accession>A0A0B5QG87</accession>
<reference evidence="2" key="1">
    <citation type="submission" date="2014-12" db="EMBL/GenBank/DDBJ databases">
        <title>Genome sequence of Clostridium beijerinckii strain 59B.</title>
        <authorList>
            <person name="Little G.T."/>
            <person name="Minton N.P."/>
        </authorList>
    </citation>
    <scope>NUCLEOTIDE SEQUENCE [LARGE SCALE GENOMIC DNA]</scope>
    <source>
        <strain evidence="2">59B</strain>
    </source>
</reference>
<gene>
    <name evidence="1" type="ORF">LF65_00601</name>
</gene>
<dbReference type="AlphaFoldDB" id="A0A0B5QG87"/>
<name>A0A0B5QG87_CLOBE</name>
<dbReference type="InterPro" id="IPR021701">
    <property type="entry name" value="DUF3284"/>
</dbReference>
<dbReference type="KEGG" id="cbei:LF65_00601"/>
<dbReference type="OrthoDB" id="1911736at2"/>
<sequence>MKTFTTESIINHSCKKIFNTFVKSAKANFPDFKEKRAVGTYSKQKKNKGFRVEITAFERDKIYEITARNRRESFITRYQLIPISENETKLIFTEIESDRNIFGKINSALTSLLLGKRQPDEFNTFIKNLEKSLAS</sequence>
<organism evidence="1 2">
    <name type="scientific">Clostridium beijerinckii</name>
    <name type="common">Clostridium MP</name>
    <dbReference type="NCBI Taxonomy" id="1520"/>
    <lineage>
        <taxon>Bacteria</taxon>
        <taxon>Bacillati</taxon>
        <taxon>Bacillota</taxon>
        <taxon>Clostridia</taxon>
        <taxon>Eubacteriales</taxon>
        <taxon>Clostridiaceae</taxon>
        <taxon>Clostridium</taxon>
    </lineage>
</organism>
<dbReference type="Pfam" id="PF11687">
    <property type="entry name" value="DUF3284"/>
    <property type="match status" value="1"/>
</dbReference>
<dbReference type="Proteomes" id="UP000031866">
    <property type="component" value="Chromosome"/>
</dbReference>
<evidence type="ECO:0008006" key="3">
    <source>
        <dbReference type="Google" id="ProtNLM"/>
    </source>
</evidence>